<gene>
    <name evidence="6" type="ORF">ALC57_05774</name>
</gene>
<dbReference type="EMBL" id="KQ979352">
    <property type="protein sequence ID" value="KYN21842.1"/>
    <property type="molecule type" value="Genomic_DNA"/>
</dbReference>
<sequence length="1202" mass="139155">MNSIRNSQHNNTNSVITFWNCKGIKNKLPEFHSPDNNFEIWCLQETKFKGAYLFSNTHNFIRKDWRDFCKSFTGNTPSAHLWKLVKAFKNRRLAPPTQSTEKLRKAQSLAINKLCPPICSTLSTPSIDEMHAEDLRHHQGVASELDRPITMKELQHAIQSMKRTSAPGLDQIDYVVIQNLPQAYLKELLAIYNGLFESGIFPELIIFAWTSYTYVHPIDKSMTSVPKDSNDLIFRTRFQELSSSYSAKGPLVFTDGSRSGDGCSVGAGVYSKDLNWFIKDKLPPEAFVFSAEAWAIIRAILLVEDRCCDTSTIFSDSLSVLRAISSHQRKDVNYLVYEIRDLLCKMVNNGFTINLVWVPGHKGILKYLLVYDLIIYILLKKLCAPYRDTMKQQSLSEEPKSSNKSILGQRVMSAKILRFKQLQNQLADAHYHLNELANENRLLKALQKRQDSALRRYEGANAELPRLINSHHEELRVLQTKYKKLKELHKDTCNLLKERENELYSANSQNKHLLQLSKDRNLEEREKLQLQLTDMNYKMQQQQETIQLLHRKLTLETKSLKHQLHIEISKHKETQKNLQETIEKLKSLECLLDNREKRLYYNSQLPIYNKEKNLGSHSLTNLSFSNPIKSSNRSKRSKNGPKDNLPSLDILESNDDEKVTEPNNVNHNQSVDQLKSETMASLQQIRKFRLQRSPHMRKNAHSMDDLRFRSKDSEMSAHDDEKVISIDYKSILKRDELNNDQDESGKLTKLFSRIKNQNTQKLQKELRTYSFDYSSDDGESGNACEYYNQSYDTPQKSRELYVRLINSADDISDTLDDIMKKADSNEEEEELSSRLMENLTFQKHKNETKLLHHRKNDLYDSGSEDDVDSEGKINMNEDSPIEYKSNDFQTSLSKFTKEQFSKSFNGITHLEHNTLDITEQSVERLKDAQLPRISNNTSDDVNLENTEVLQQSSNLNRTWLDKGQLLKSNGIDDSFTDMKKEDCVKKEEIRYLEEKSVYADMSCDKVYHDTDNAVYEEMKHLPTLEKKKVEKDSQEAYGKESTINHFDGSIRPVHNLEKEYLKLKDETSSVMHHSDEETSDKPGANIETQNKLNATLNIDVSQTEQSNAARSEVTQVKHTNEKKITVNYNKEKLLATMKAIDDNENIEFLNQGFKDHVNRMQIMENLHRGLPAHSKPKRDIIRDIFEDNPIESKVRGTCSKSH</sequence>
<dbReference type="STRING" id="471704.A0A151JA47"/>
<dbReference type="InterPro" id="IPR036397">
    <property type="entry name" value="RNaseH_sf"/>
</dbReference>
<dbReference type="InterPro" id="IPR026188">
    <property type="entry name" value="Lebercilin-like"/>
</dbReference>
<feature type="region of interest" description="Disordered" evidence="4">
    <location>
        <begin position="1066"/>
        <end position="1085"/>
    </location>
</feature>
<evidence type="ECO:0000313" key="7">
    <source>
        <dbReference type="Proteomes" id="UP000078492"/>
    </source>
</evidence>
<dbReference type="PANTHER" id="PTHR16650:SF6">
    <property type="entry name" value="GH21622P"/>
    <property type="match status" value="1"/>
</dbReference>
<evidence type="ECO:0000256" key="1">
    <source>
        <dbReference type="ARBA" id="ARBA00010229"/>
    </source>
</evidence>
<dbReference type="GO" id="GO:0004523">
    <property type="term" value="F:RNA-DNA hybrid ribonuclease activity"/>
    <property type="evidence" value="ECO:0007669"/>
    <property type="project" value="InterPro"/>
</dbReference>
<dbReference type="InterPro" id="IPR028933">
    <property type="entry name" value="Lebercilin_dom"/>
</dbReference>
<dbReference type="CDD" id="cd09276">
    <property type="entry name" value="Rnase_HI_RT_non_LTR"/>
    <property type="match status" value="1"/>
</dbReference>
<evidence type="ECO:0000256" key="2">
    <source>
        <dbReference type="ARBA" id="ARBA00023054"/>
    </source>
</evidence>
<name>A0A151JA47_9HYME</name>
<feature type="compositionally biased region" description="Basic and acidic residues" evidence="4">
    <location>
        <begin position="1066"/>
        <end position="1080"/>
    </location>
</feature>
<dbReference type="AlphaFoldDB" id="A0A151JA47"/>
<evidence type="ECO:0000259" key="5">
    <source>
        <dbReference type="PROSITE" id="PS50879"/>
    </source>
</evidence>
<feature type="coiled-coil region" evidence="3">
    <location>
        <begin position="419"/>
        <end position="488"/>
    </location>
</feature>
<dbReference type="InterPro" id="IPR012337">
    <property type="entry name" value="RNaseH-like_sf"/>
</dbReference>
<comment type="similarity">
    <text evidence="1">Belongs to the LCA5 family.</text>
</comment>
<feature type="region of interest" description="Disordered" evidence="4">
    <location>
        <begin position="860"/>
        <end position="882"/>
    </location>
</feature>
<dbReference type="SUPFAM" id="SSF53098">
    <property type="entry name" value="Ribonuclease H-like"/>
    <property type="match status" value="1"/>
</dbReference>
<evidence type="ECO:0000256" key="3">
    <source>
        <dbReference type="SAM" id="Coils"/>
    </source>
</evidence>
<feature type="compositionally biased region" description="Polar residues" evidence="4">
    <location>
        <begin position="618"/>
        <end position="628"/>
    </location>
</feature>
<dbReference type="GO" id="GO:0042073">
    <property type="term" value="P:intraciliary transport"/>
    <property type="evidence" value="ECO:0007669"/>
    <property type="project" value="TreeGrafter"/>
</dbReference>
<reference evidence="6 7" key="1">
    <citation type="submission" date="2015-09" db="EMBL/GenBank/DDBJ databases">
        <title>Trachymyrmex cornetzi WGS genome.</title>
        <authorList>
            <person name="Nygaard S."/>
            <person name="Hu H."/>
            <person name="Boomsma J."/>
            <person name="Zhang G."/>
        </authorList>
    </citation>
    <scope>NUCLEOTIDE SEQUENCE [LARGE SCALE GENOMIC DNA]</scope>
    <source>
        <strain evidence="6">Tcor2-1</strain>
        <tissue evidence="6">Whole body</tissue>
    </source>
</reference>
<dbReference type="Gene3D" id="3.30.420.10">
    <property type="entry name" value="Ribonuclease H-like superfamily/Ribonuclease H"/>
    <property type="match status" value="1"/>
</dbReference>
<feature type="region of interest" description="Disordered" evidence="4">
    <location>
        <begin position="618"/>
        <end position="675"/>
    </location>
</feature>
<dbReference type="PROSITE" id="PS50879">
    <property type="entry name" value="RNASE_H_1"/>
    <property type="match status" value="1"/>
</dbReference>
<keyword evidence="2 3" id="KW-0175">Coiled coil</keyword>
<dbReference type="Pfam" id="PF15619">
    <property type="entry name" value="Lebercilin"/>
    <property type="match status" value="1"/>
</dbReference>
<dbReference type="GO" id="GO:0005930">
    <property type="term" value="C:axoneme"/>
    <property type="evidence" value="ECO:0007669"/>
    <property type="project" value="TreeGrafter"/>
</dbReference>
<feature type="coiled-coil region" evidence="3">
    <location>
        <begin position="525"/>
        <end position="598"/>
    </location>
</feature>
<dbReference type="Proteomes" id="UP000078492">
    <property type="component" value="Unassembled WGS sequence"/>
</dbReference>
<keyword evidence="7" id="KW-1185">Reference proteome</keyword>
<proteinExistence type="inferred from homology"/>
<accession>A0A151JA47</accession>
<dbReference type="InterPro" id="IPR002156">
    <property type="entry name" value="RNaseH_domain"/>
</dbReference>
<evidence type="ECO:0000256" key="4">
    <source>
        <dbReference type="SAM" id="MobiDB-lite"/>
    </source>
</evidence>
<feature type="domain" description="RNase H type-1" evidence="5">
    <location>
        <begin position="246"/>
        <end position="379"/>
    </location>
</feature>
<dbReference type="GO" id="GO:0003676">
    <property type="term" value="F:nucleic acid binding"/>
    <property type="evidence" value="ECO:0007669"/>
    <property type="project" value="InterPro"/>
</dbReference>
<evidence type="ECO:0000313" key="6">
    <source>
        <dbReference type="EMBL" id="KYN21842.1"/>
    </source>
</evidence>
<organism evidence="6 7">
    <name type="scientific">Trachymyrmex cornetzi</name>
    <dbReference type="NCBI Taxonomy" id="471704"/>
    <lineage>
        <taxon>Eukaryota</taxon>
        <taxon>Metazoa</taxon>
        <taxon>Ecdysozoa</taxon>
        <taxon>Arthropoda</taxon>
        <taxon>Hexapoda</taxon>
        <taxon>Insecta</taxon>
        <taxon>Pterygota</taxon>
        <taxon>Neoptera</taxon>
        <taxon>Endopterygota</taxon>
        <taxon>Hymenoptera</taxon>
        <taxon>Apocrita</taxon>
        <taxon>Aculeata</taxon>
        <taxon>Formicoidea</taxon>
        <taxon>Formicidae</taxon>
        <taxon>Myrmicinae</taxon>
        <taxon>Trachymyrmex</taxon>
    </lineage>
</organism>
<feature type="compositionally biased region" description="Polar residues" evidence="4">
    <location>
        <begin position="661"/>
        <end position="675"/>
    </location>
</feature>
<protein>
    <submittedName>
        <fullName evidence="6">Lebercilin</fullName>
    </submittedName>
</protein>
<dbReference type="PANTHER" id="PTHR16650">
    <property type="entry name" value="C21ORF13-RELATED"/>
    <property type="match status" value="1"/>
</dbReference>